<dbReference type="PANTHER" id="PTHR43591">
    <property type="entry name" value="METHYLTRANSFERASE"/>
    <property type="match status" value="1"/>
</dbReference>
<dbReference type="RefSeq" id="WP_330404066.1">
    <property type="nucleotide sequence ID" value="NZ_FNUL01000015.1"/>
</dbReference>
<dbReference type="CDD" id="cd02440">
    <property type="entry name" value="AdoMet_MTases"/>
    <property type="match status" value="1"/>
</dbReference>
<evidence type="ECO:0000313" key="4">
    <source>
        <dbReference type="Proteomes" id="UP000236726"/>
    </source>
</evidence>
<protein>
    <submittedName>
        <fullName evidence="3">Methyltransferase domain-containing protein</fullName>
    </submittedName>
</protein>
<dbReference type="InterPro" id="IPR025714">
    <property type="entry name" value="Methyltranfer_dom"/>
</dbReference>
<accession>A0A1H5WDV6</accession>
<dbReference type="EMBL" id="FNUL01000015">
    <property type="protein sequence ID" value="SEF97563.1"/>
    <property type="molecule type" value="Genomic_DNA"/>
</dbReference>
<organism evidence="3 4">
    <name type="scientific">Lachnospira multipara</name>
    <dbReference type="NCBI Taxonomy" id="28051"/>
    <lineage>
        <taxon>Bacteria</taxon>
        <taxon>Bacillati</taxon>
        <taxon>Bacillota</taxon>
        <taxon>Clostridia</taxon>
        <taxon>Lachnospirales</taxon>
        <taxon>Lachnospiraceae</taxon>
        <taxon>Lachnospira</taxon>
    </lineage>
</organism>
<feature type="domain" description="Methyltransferase" evidence="2">
    <location>
        <begin position="139"/>
        <end position="256"/>
    </location>
</feature>
<evidence type="ECO:0000259" key="2">
    <source>
        <dbReference type="Pfam" id="PF13847"/>
    </source>
</evidence>
<dbReference type="Proteomes" id="UP000236726">
    <property type="component" value="Unassembled WGS sequence"/>
</dbReference>
<dbReference type="SUPFAM" id="SSF53335">
    <property type="entry name" value="S-adenosyl-L-methionine-dependent methyltransferases"/>
    <property type="match status" value="1"/>
</dbReference>
<reference evidence="3 4" key="1">
    <citation type="submission" date="2016-10" db="EMBL/GenBank/DDBJ databases">
        <authorList>
            <person name="de Groot N.N."/>
        </authorList>
    </citation>
    <scope>NUCLEOTIDE SEQUENCE [LARGE SCALE GENOMIC DNA]</scope>
    <source>
        <strain evidence="3 4">D15d</strain>
    </source>
</reference>
<sequence>MNTRTKEDKEKYLSFRPFNAIISLIDKILEKNADRVIRHITVLLRGDRLMKANYENWMPKNLIFSSFAASLISAYLTYEGYIKEMKVLTIIFAIVTLILLGATCWSILLYRAFSYDGKRQLSRQIIEGTASYLKDIKGDILDVGCGSGALSIAVAKNNPEANIVGVDRWGREYAAFSKALCEENAKIEGVSNTCFSEGNAVRLLYEDGSFDAIVSNYVYHNITGINKQELLLESLRTLKKGGTFVIHDIMTKRRFGNMEAFAKKLKAVGYKDVRLIRTDDGLFMSKAEARLYGLSGSTILIGIK</sequence>
<keyword evidence="3" id="KW-0489">Methyltransferase</keyword>
<evidence type="ECO:0000313" key="3">
    <source>
        <dbReference type="EMBL" id="SEF97563.1"/>
    </source>
</evidence>
<dbReference type="PANTHER" id="PTHR43591:SF110">
    <property type="entry name" value="RHODANESE DOMAIN-CONTAINING PROTEIN"/>
    <property type="match status" value="1"/>
</dbReference>
<keyword evidence="1" id="KW-0472">Membrane</keyword>
<dbReference type="GO" id="GO:0008168">
    <property type="term" value="F:methyltransferase activity"/>
    <property type="evidence" value="ECO:0007669"/>
    <property type="project" value="UniProtKB-KW"/>
</dbReference>
<feature type="transmembrane region" description="Helical" evidence="1">
    <location>
        <begin position="61"/>
        <end position="78"/>
    </location>
</feature>
<keyword evidence="3" id="KW-0808">Transferase</keyword>
<dbReference type="GO" id="GO:0032259">
    <property type="term" value="P:methylation"/>
    <property type="evidence" value="ECO:0007669"/>
    <property type="project" value="UniProtKB-KW"/>
</dbReference>
<gene>
    <name evidence="3" type="ORF">SAMN05216537_1153</name>
</gene>
<name>A0A1H5WDV6_9FIRM</name>
<keyword evidence="1" id="KW-1133">Transmembrane helix</keyword>
<proteinExistence type="predicted"/>
<dbReference type="InterPro" id="IPR029063">
    <property type="entry name" value="SAM-dependent_MTases_sf"/>
</dbReference>
<feature type="transmembrane region" description="Helical" evidence="1">
    <location>
        <begin position="90"/>
        <end position="113"/>
    </location>
</feature>
<keyword evidence="4" id="KW-1185">Reference proteome</keyword>
<evidence type="ECO:0000256" key="1">
    <source>
        <dbReference type="SAM" id="Phobius"/>
    </source>
</evidence>
<dbReference type="AlphaFoldDB" id="A0A1H5WDV6"/>
<dbReference type="Gene3D" id="3.40.50.150">
    <property type="entry name" value="Vaccinia Virus protein VP39"/>
    <property type="match status" value="1"/>
</dbReference>
<dbReference type="Pfam" id="PF13847">
    <property type="entry name" value="Methyltransf_31"/>
    <property type="match status" value="1"/>
</dbReference>
<keyword evidence="1" id="KW-0812">Transmembrane</keyword>